<evidence type="ECO:0000259" key="5">
    <source>
        <dbReference type="PROSITE" id="PS01124"/>
    </source>
</evidence>
<keyword evidence="1" id="KW-0805">Transcription regulation</keyword>
<evidence type="ECO:0000256" key="2">
    <source>
        <dbReference type="ARBA" id="ARBA00023125"/>
    </source>
</evidence>
<dbReference type="EMBL" id="BAAAYN010000023">
    <property type="protein sequence ID" value="GAA3388621.1"/>
    <property type="molecule type" value="Genomic_DNA"/>
</dbReference>
<feature type="compositionally biased region" description="Basic and acidic residues" evidence="4">
    <location>
        <begin position="1"/>
        <end position="11"/>
    </location>
</feature>
<protein>
    <submittedName>
        <fullName evidence="6">Helix-turn-helix domain-containing protein</fullName>
    </submittedName>
</protein>
<evidence type="ECO:0000256" key="1">
    <source>
        <dbReference type="ARBA" id="ARBA00023015"/>
    </source>
</evidence>
<sequence length="285" mass="30693">MAGELRVERGESSTAHWETTHGAPGAGLAGLVGSYHGFSEKSLRPVARREFGAANVVLIVCFGDPLLVADASGRDGGRRLSSFVAGPGEGVTRTEHAGVQDGVEVRLSPWGAYQLLGVPTDEIAGRVVGLDEVLGRAGTRLSERLADATDWRTRFAVLDTVFSRAAATGPRPDRTLVAAWERLERCHGDLPISDLIADTGWSRRRLAERFRTQTGLTPKSAARILRFTRARDLLTRPGHRSLASIALACGYYDQAHLNRDFQALGQCTPTEYLAAQLADLPGTGH</sequence>
<evidence type="ECO:0000313" key="6">
    <source>
        <dbReference type="EMBL" id="GAA3388621.1"/>
    </source>
</evidence>
<dbReference type="Proteomes" id="UP001501676">
    <property type="component" value="Unassembled WGS sequence"/>
</dbReference>
<dbReference type="SUPFAM" id="SSF46689">
    <property type="entry name" value="Homeodomain-like"/>
    <property type="match status" value="1"/>
</dbReference>
<reference evidence="7" key="1">
    <citation type="journal article" date="2019" name="Int. J. Syst. Evol. Microbiol.">
        <title>The Global Catalogue of Microorganisms (GCM) 10K type strain sequencing project: providing services to taxonomists for standard genome sequencing and annotation.</title>
        <authorList>
            <consortium name="The Broad Institute Genomics Platform"/>
            <consortium name="The Broad Institute Genome Sequencing Center for Infectious Disease"/>
            <person name="Wu L."/>
            <person name="Ma J."/>
        </authorList>
    </citation>
    <scope>NUCLEOTIDE SEQUENCE [LARGE SCALE GENOMIC DNA]</scope>
    <source>
        <strain evidence="7">JCM 9458</strain>
    </source>
</reference>
<organism evidence="6 7">
    <name type="scientific">Cryptosporangium minutisporangium</name>
    <dbReference type="NCBI Taxonomy" id="113569"/>
    <lineage>
        <taxon>Bacteria</taxon>
        <taxon>Bacillati</taxon>
        <taxon>Actinomycetota</taxon>
        <taxon>Actinomycetes</taxon>
        <taxon>Cryptosporangiales</taxon>
        <taxon>Cryptosporangiaceae</taxon>
        <taxon>Cryptosporangium</taxon>
    </lineage>
</organism>
<evidence type="ECO:0000256" key="4">
    <source>
        <dbReference type="SAM" id="MobiDB-lite"/>
    </source>
</evidence>
<dbReference type="PANTHER" id="PTHR46796:SF15">
    <property type="entry name" value="BLL1074 PROTEIN"/>
    <property type="match status" value="1"/>
</dbReference>
<evidence type="ECO:0000313" key="7">
    <source>
        <dbReference type="Proteomes" id="UP001501676"/>
    </source>
</evidence>
<gene>
    <name evidence="6" type="ORF">GCM10020369_35510</name>
</gene>
<dbReference type="RefSeq" id="WP_345729235.1">
    <property type="nucleotide sequence ID" value="NZ_BAAAYN010000023.1"/>
</dbReference>
<dbReference type="Gene3D" id="1.10.10.60">
    <property type="entry name" value="Homeodomain-like"/>
    <property type="match status" value="1"/>
</dbReference>
<dbReference type="InterPro" id="IPR018060">
    <property type="entry name" value="HTH_AraC"/>
</dbReference>
<name>A0ABP6T037_9ACTN</name>
<dbReference type="PANTHER" id="PTHR46796">
    <property type="entry name" value="HTH-TYPE TRANSCRIPTIONAL ACTIVATOR RHAS-RELATED"/>
    <property type="match status" value="1"/>
</dbReference>
<dbReference type="InterPro" id="IPR009057">
    <property type="entry name" value="Homeodomain-like_sf"/>
</dbReference>
<keyword evidence="7" id="KW-1185">Reference proteome</keyword>
<dbReference type="SMART" id="SM00342">
    <property type="entry name" value="HTH_ARAC"/>
    <property type="match status" value="1"/>
</dbReference>
<keyword evidence="3" id="KW-0804">Transcription</keyword>
<evidence type="ECO:0000256" key="3">
    <source>
        <dbReference type="ARBA" id="ARBA00023163"/>
    </source>
</evidence>
<keyword evidence="2" id="KW-0238">DNA-binding</keyword>
<accession>A0ABP6T037</accession>
<feature type="region of interest" description="Disordered" evidence="4">
    <location>
        <begin position="1"/>
        <end position="22"/>
    </location>
</feature>
<dbReference type="Pfam" id="PF12833">
    <property type="entry name" value="HTH_18"/>
    <property type="match status" value="1"/>
</dbReference>
<feature type="domain" description="HTH araC/xylS-type" evidence="5">
    <location>
        <begin position="173"/>
        <end position="275"/>
    </location>
</feature>
<dbReference type="PROSITE" id="PS01124">
    <property type="entry name" value="HTH_ARAC_FAMILY_2"/>
    <property type="match status" value="1"/>
</dbReference>
<proteinExistence type="predicted"/>
<dbReference type="InterPro" id="IPR050204">
    <property type="entry name" value="AraC_XylS_family_regulators"/>
</dbReference>
<comment type="caution">
    <text evidence="6">The sequence shown here is derived from an EMBL/GenBank/DDBJ whole genome shotgun (WGS) entry which is preliminary data.</text>
</comment>